<evidence type="ECO:0000313" key="3">
    <source>
        <dbReference type="Proteomes" id="UP000023785"/>
    </source>
</evidence>
<keyword evidence="3" id="KW-1185">Reference proteome</keyword>
<organism evidence="2 3">
    <name type="scientific">Acinetobacter nectaris CIP 110549</name>
    <dbReference type="NCBI Taxonomy" id="1392540"/>
    <lineage>
        <taxon>Bacteria</taxon>
        <taxon>Pseudomonadati</taxon>
        <taxon>Pseudomonadota</taxon>
        <taxon>Gammaproteobacteria</taxon>
        <taxon>Moraxellales</taxon>
        <taxon>Moraxellaceae</taxon>
        <taxon>Acinetobacter</taxon>
    </lineage>
</organism>
<dbReference type="STRING" id="1392540.P256_00693"/>
<dbReference type="RefSeq" id="WP_023272287.1">
    <property type="nucleotide sequence ID" value="NZ_KI530712.1"/>
</dbReference>
<dbReference type="OrthoDB" id="6717910at2"/>
<dbReference type="PATRIC" id="fig|1392540.3.peg.674"/>
<evidence type="ECO:0000313" key="2">
    <source>
        <dbReference type="EMBL" id="ESK40246.1"/>
    </source>
</evidence>
<feature type="transmembrane region" description="Helical" evidence="1">
    <location>
        <begin position="149"/>
        <end position="167"/>
    </location>
</feature>
<keyword evidence="1" id="KW-1133">Transmembrane helix</keyword>
<dbReference type="AlphaFoldDB" id="V2TQ74"/>
<comment type="caution">
    <text evidence="2">The sequence shown here is derived from an EMBL/GenBank/DDBJ whole genome shotgun (WGS) entry which is preliminary data.</text>
</comment>
<sequence>MEKDENSFEIDGGFQKLDDNEYIKPPRMPNQKHHTLHVEQHTVRSPYLPPNILKQYDEIYPGMARELMSLTFEHQRFSMEKSRHEMEIQKLNHTENIKINDANIAEMKAVSELRKGELRIKSIGQWFALLTTLSLLGISVVFASMGYPLLATACIGIIVSLAIVMFLQKNKKDDDS</sequence>
<evidence type="ECO:0000256" key="1">
    <source>
        <dbReference type="SAM" id="Phobius"/>
    </source>
</evidence>
<dbReference type="eggNOG" id="ENOG502ZTAG">
    <property type="taxonomic scope" value="Bacteria"/>
</dbReference>
<gene>
    <name evidence="2" type="ORF">P256_00693</name>
</gene>
<dbReference type="InterPro" id="IPR019284">
    <property type="entry name" value="RP532"/>
</dbReference>
<dbReference type="Pfam" id="PF10097">
    <property type="entry name" value="DUF2335"/>
    <property type="match status" value="1"/>
</dbReference>
<feature type="transmembrane region" description="Helical" evidence="1">
    <location>
        <begin position="123"/>
        <end position="143"/>
    </location>
</feature>
<reference evidence="2 3" key="1">
    <citation type="submission" date="2013-10" db="EMBL/GenBank/DDBJ databases">
        <title>The Genome Sequence of Acinetobacter nectaris CIP 110549.</title>
        <authorList>
            <consortium name="The Broad Institute Genomics Platform"/>
            <consortium name="The Broad Institute Genome Sequencing Center for Infectious Disease"/>
            <person name="Cerqueira G."/>
            <person name="Feldgarden M."/>
            <person name="Courvalin P."/>
            <person name="Grillot-Courvalin C."/>
            <person name="Clermont D."/>
            <person name="Rocha E."/>
            <person name="Yoon E.-J."/>
            <person name="Nemec A."/>
            <person name="Young S.K."/>
            <person name="Zeng Q."/>
            <person name="Gargeya S."/>
            <person name="Fitzgerald M."/>
            <person name="Abouelleil A."/>
            <person name="Alvarado L."/>
            <person name="Berlin A.M."/>
            <person name="Chapman S.B."/>
            <person name="Gainer-Dewar J."/>
            <person name="Goldberg J."/>
            <person name="Gnerre S."/>
            <person name="Griggs A."/>
            <person name="Gujja S."/>
            <person name="Hansen M."/>
            <person name="Howarth C."/>
            <person name="Imamovic A."/>
            <person name="Ireland A."/>
            <person name="Larimer J."/>
            <person name="McCowan C."/>
            <person name="Murphy C."/>
            <person name="Pearson M."/>
            <person name="Poon T.W."/>
            <person name="Priest M."/>
            <person name="Roberts A."/>
            <person name="Saif S."/>
            <person name="Shea T."/>
            <person name="Sykes S."/>
            <person name="Wortman J."/>
            <person name="Nusbaum C."/>
            <person name="Birren B."/>
        </authorList>
    </citation>
    <scope>NUCLEOTIDE SEQUENCE [LARGE SCALE GENOMIC DNA]</scope>
    <source>
        <strain evidence="2 3">CIP 110549</strain>
    </source>
</reference>
<dbReference type="Proteomes" id="UP000023785">
    <property type="component" value="Unassembled WGS sequence"/>
</dbReference>
<keyword evidence="1" id="KW-0472">Membrane</keyword>
<dbReference type="EMBL" id="AYER01000003">
    <property type="protein sequence ID" value="ESK40246.1"/>
    <property type="molecule type" value="Genomic_DNA"/>
</dbReference>
<evidence type="ECO:0008006" key="4">
    <source>
        <dbReference type="Google" id="ProtNLM"/>
    </source>
</evidence>
<name>V2TQ74_9GAMM</name>
<keyword evidence="1" id="KW-0812">Transmembrane</keyword>
<protein>
    <recommendedName>
        <fullName evidence="4">DUF2335 domain-containing protein</fullName>
    </recommendedName>
</protein>
<accession>V2TQ74</accession>
<dbReference type="HOGENOM" id="CLU_1522029_0_0_6"/>
<proteinExistence type="predicted"/>